<reference evidence="7" key="1">
    <citation type="submission" date="2016-12" db="EMBL/GenBank/DDBJ databases">
        <title>The genomes of Aspergillus section Nigri reveals drivers in fungal speciation.</title>
        <authorList>
            <consortium name="DOE Joint Genome Institute"/>
            <person name="Vesth T.C."/>
            <person name="Nybo J."/>
            <person name="Theobald S."/>
            <person name="Brandl J."/>
            <person name="Frisvad J.C."/>
            <person name="Nielsen K.F."/>
            <person name="Lyhne E.K."/>
            <person name="Kogle M.E."/>
            <person name="Kuo A."/>
            <person name="Riley R."/>
            <person name="Clum A."/>
            <person name="Nolan M."/>
            <person name="Lipzen A."/>
            <person name="Salamov A."/>
            <person name="Henrissat B."/>
            <person name="Wiebenga A."/>
            <person name="De vries R.P."/>
            <person name="Grigoriev I.V."/>
            <person name="Mortensen U.H."/>
            <person name="Andersen M.R."/>
            <person name="Baker S.E."/>
        </authorList>
    </citation>
    <scope>NUCLEOTIDE SEQUENCE</scope>
    <source>
        <strain evidence="7">IBT 28561</strain>
    </source>
</reference>
<name>A0A2I1DFY1_ASPC2</name>
<gene>
    <name evidence="7" type="ORF">P168DRAFT_314838</name>
</gene>
<evidence type="ECO:0000256" key="6">
    <source>
        <dbReference type="SAM" id="MobiDB-lite"/>
    </source>
</evidence>
<feature type="region of interest" description="Disordered" evidence="6">
    <location>
        <begin position="1"/>
        <end position="23"/>
    </location>
</feature>
<evidence type="ECO:0000256" key="2">
    <source>
        <dbReference type="ARBA" id="ARBA00022845"/>
    </source>
</evidence>
<dbReference type="GO" id="GO:0000340">
    <property type="term" value="F:RNA 7-methylguanosine cap binding"/>
    <property type="evidence" value="ECO:0007669"/>
    <property type="project" value="TreeGrafter"/>
</dbReference>
<dbReference type="RefSeq" id="XP_024697375.1">
    <property type="nucleotide sequence ID" value="XM_024839840.1"/>
</dbReference>
<dbReference type="GO" id="GO:0003743">
    <property type="term" value="F:translation initiation factor activity"/>
    <property type="evidence" value="ECO:0007669"/>
    <property type="project" value="UniProtKB-KW"/>
</dbReference>
<dbReference type="PANTHER" id="PTHR11960">
    <property type="entry name" value="EUKARYOTIC TRANSLATION INITIATION FACTOR 4E RELATED"/>
    <property type="match status" value="1"/>
</dbReference>
<dbReference type="GO" id="GO:0006417">
    <property type="term" value="P:regulation of translation"/>
    <property type="evidence" value="ECO:0007669"/>
    <property type="project" value="UniProtKB-KW"/>
</dbReference>
<dbReference type="OrthoDB" id="17977at2759"/>
<dbReference type="InterPro" id="IPR023398">
    <property type="entry name" value="TIF_eIF4e-like"/>
</dbReference>
<organism evidence="7 8">
    <name type="scientific">Aspergillus campestris (strain IBT 28561)</name>
    <dbReference type="NCBI Taxonomy" id="1392248"/>
    <lineage>
        <taxon>Eukaryota</taxon>
        <taxon>Fungi</taxon>
        <taxon>Dikarya</taxon>
        <taxon>Ascomycota</taxon>
        <taxon>Pezizomycotina</taxon>
        <taxon>Eurotiomycetes</taxon>
        <taxon>Eurotiomycetidae</taxon>
        <taxon>Eurotiales</taxon>
        <taxon>Aspergillaceae</taxon>
        <taxon>Aspergillus</taxon>
        <taxon>Aspergillus subgen. Circumdati</taxon>
    </lineage>
</organism>
<keyword evidence="3 5" id="KW-0694">RNA-binding</keyword>
<dbReference type="SUPFAM" id="SSF55418">
    <property type="entry name" value="eIF4e-like"/>
    <property type="match status" value="1"/>
</dbReference>
<evidence type="ECO:0000256" key="1">
    <source>
        <dbReference type="ARBA" id="ARBA00022540"/>
    </source>
</evidence>
<keyword evidence="8" id="KW-1185">Reference proteome</keyword>
<dbReference type="Pfam" id="PF01652">
    <property type="entry name" value="IF4E"/>
    <property type="match status" value="1"/>
</dbReference>
<dbReference type="PANTHER" id="PTHR11960:SF66">
    <property type="entry name" value="EUKARYOTIC TRANSLATION INITIATION FACTOR 4E TYPE 3"/>
    <property type="match status" value="1"/>
</dbReference>
<accession>A0A2I1DFY1</accession>
<proteinExistence type="inferred from homology"/>
<evidence type="ECO:0000256" key="4">
    <source>
        <dbReference type="ARBA" id="ARBA00022917"/>
    </source>
</evidence>
<evidence type="ECO:0000313" key="8">
    <source>
        <dbReference type="Proteomes" id="UP000234254"/>
    </source>
</evidence>
<keyword evidence="4 5" id="KW-0648">Protein biosynthesis</keyword>
<protein>
    <submittedName>
        <fullName evidence="7">Translation initiation factor eIF4E</fullName>
    </submittedName>
</protein>
<sequence>MAAPSLKLEPINEDPTQKEGEPLSAETRKALHQNIVSKLRPLPFQYHWAVWYDKHAENTATPSTYQNQLYLLHEDVADIATFYRVYNNYPWHRIRMRDSVHIFRKGVRPVWEDPENAQGGCWMFRVPKSKAQAFFHEMAVLCLANEFQAVVEKEHDHVLGISMTVRFNSHLISVWHKLGSNDRSIKALECTAIDRLSPELRLPAAGPDSSSYSYSYRRHDENPGYKEAIELARKQSIVR</sequence>
<dbReference type="VEuPathDB" id="FungiDB:P168DRAFT_314838"/>
<comment type="caution">
    <text evidence="7">The sequence shown here is derived from an EMBL/GenBank/DDBJ whole genome shotgun (WGS) entry which is preliminary data.</text>
</comment>
<comment type="similarity">
    <text evidence="5">Belongs to the eukaryotic initiation factor 4E family.</text>
</comment>
<dbReference type="GO" id="GO:0016281">
    <property type="term" value="C:eukaryotic translation initiation factor 4F complex"/>
    <property type="evidence" value="ECO:0007669"/>
    <property type="project" value="TreeGrafter"/>
</dbReference>
<dbReference type="Proteomes" id="UP000234254">
    <property type="component" value="Unassembled WGS sequence"/>
</dbReference>
<dbReference type="InterPro" id="IPR001040">
    <property type="entry name" value="TIF_eIF_4E"/>
</dbReference>
<evidence type="ECO:0000313" key="7">
    <source>
        <dbReference type="EMBL" id="PKY08781.1"/>
    </source>
</evidence>
<dbReference type="AlphaFoldDB" id="A0A2I1DFY1"/>
<evidence type="ECO:0000256" key="3">
    <source>
        <dbReference type="ARBA" id="ARBA00022884"/>
    </source>
</evidence>
<keyword evidence="1 5" id="KW-0396">Initiation factor</keyword>
<dbReference type="EMBL" id="MSFM01000001">
    <property type="protein sequence ID" value="PKY08781.1"/>
    <property type="molecule type" value="Genomic_DNA"/>
</dbReference>
<keyword evidence="2" id="KW-0810">Translation regulation</keyword>
<evidence type="ECO:0000256" key="5">
    <source>
        <dbReference type="RuleBase" id="RU004374"/>
    </source>
</evidence>
<dbReference type="Gene3D" id="3.30.760.10">
    <property type="entry name" value="RNA Cap, Translation Initiation Factor Eif4e"/>
    <property type="match status" value="1"/>
</dbReference>
<dbReference type="GeneID" id="36547364"/>